<keyword evidence="2" id="KW-1185">Reference proteome</keyword>
<protein>
    <submittedName>
        <fullName evidence="1">Uncharacterized protein</fullName>
    </submittedName>
</protein>
<evidence type="ECO:0000313" key="1">
    <source>
        <dbReference type="EMBL" id="KAK2734206.1"/>
    </source>
</evidence>
<gene>
    <name evidence="1" type="ORF">CKAH01_18985</name>
</gene>
<proteinExistence type="predicted"/>
<accession>A0AAD9Y1R4</accession>
<reference evidence="1" key="1">
    <citation type="submission" date="2023-02" db="EMBL/GenBank/DDBJ databases">
        <title>Colletotrichum kahawae CIFC_Que2 genome sequencing and assembly.</title>
        <authorList>
            <person name="Baroncelli R."/>
        </authorList>
    </citation>
    <scope>NUCLEOTIDE SEQUENCE</scope>
    <source>
        <strain evidence="1">CIFC_Que2</strain>
    </source>
</reference>
<dbReference type="EMBL" id="VYYT01000473">
    <property type="protein sequence ID" value="KAK2734206.1"/>
    <property type="molecule type" value="Genomic_DNA"/>
</dbReference>
<dbReference type="AlphaFoldDB" id="A0AAD9Y1R4"/>
<name>A0AAD9Y1R4_COLKA</name>
<evidence type="ECO:0000313" key="2">
    <source>
        <dbReference type="Proteomes" id="UP001281614"/>
    </source>
</evidence>
<organism evidence="1 2">
    <name type="scientific">Colletotrichum kahawae</name>
    <name type="common">Coffee berry disease fungus</name>
    <dbReference type="NCBI Taxonomy" id="34407"/>
    <lineage>
        <taxon>Eukaryota</taxon>
        <taxon>Fungi</taxon>
        <taxon>Dikarya</taxon>
        <taxon>Ascomycota</taxon>
        <taxon>Pezizomycotina</taxon>
        <taxon>Sordariomycetes</taxon>
        <taxon>Hypocreomycetidae</taxon>
        <taxon>Glomerellales</taxon>
        <taxon>Glomerellaceae</taxon>
        <taxon>Colletotrichum</taxon>
        <taxon>Colletotrichum gloeosporioides species complex</taxon>
    </lineage>
</organism>
<sequence>MVKKIRTKKFSDRKLKQLCETQTGKGCSIPEWHNLPDLYSTEPSEQTVALLVDMRNTDGVIYIHESNDDYVDAVGSESEGHIVMIPWTAGLTFRCYGPCRIGYLMESTT</sequence>
<dbReference type="Proteomes" id="UP001281614">
    <property type="component" value="Unassembled WGS sequence"/>
</dbReference>
<comment type="caution">
    <text evidence="1">The sequence shown here is derived from an EMBL/GenBank/DDBJ whole genome shotgun (WGS) entry which is preliminary data.</text>
</comment>